<dbReference type="EMBL" id="JBHSCW010000011">
    <property type="protein sequence ID" value="MFC4353265.1"/>
    <property type="molecule type" value="Genomic_DNA"/>
</dbReference>
<organism evidence="5 6">
    <name type="scientific">Fodinicurvata halophila</name>
    <dbReference type="NCBI Taxonomy" id="1419723"/>
    <lineage>
        <taxon>Bacteria</taxon>
        <taxon>Pseudomonadati</taxon>
        <taxon>Pseudomonadota</taxon>
        <taxon>Alphaproteobacteria</taxon>
        <taxon>Rhodospirillales</taxon>
        <taxon>Rhodovibrionaceae</taxon>
        <taxon>Fodinicurvata</taxon>
    </lineage>
</organism>
<keyword evidence="3" id="KW-0732">Signal</keyword>
<dbReference type="Proteomes" id="UP001595799">
    <property type="component" value="Unassembled WGS sequence"/>
</dbReference>
<evidence type="ECO:0000256" key="1">
    <source>
        <dbReference type="ARBA" id="ARBA00004418"/>
    </source>
</evidence>
<keyword evidence="2" id="KW-0813">Transport</keyword>
<reference evidence="6" key="1">
    <citation type="journal article" date="2019" name="Int. J. Syst. Evol. Microbiol.">
        <title>The Global Catalogue of Microorganisms (GCM) 10K type strain sequencing project: providing services to taxonomists for standard genome sequencing and annotation.</title>
        <authorList>
            <consortium name="The Broad Institute Genomics Platform"/>
            <consortium name="The Broad Institute Genome Sequencing Center for Infectious Disease"/>
            <person name="Wu L."/>
            <person name="Ma J."/>
        </authorList>
    </citation>
    <scope>NUCLEOTIDE SEQUENCE [LARGE SCALE GENOMIC DNA]</scope>
    <source>
        <strain evidence="6">CECT 8472</strain>
    </source>
</reference>
<protein>
    <submittedName>
        <fullName evidence="5">Extracellular solute-binding protein</fullName>
    </submittedName>
</protein>
<proteinExistence type="predicted"/>
<dbReference type="PANTHER" id="PTHR30222">
    <property type="entry name" value="SPERMIDINE/PUTRESCINE-BINDING PERIPLASMIC PROTEIN"/>
    <property type="match status" value="1"/>
</dbReference>
<dbReference type="PANTHER" id="PTHR30222:SF17">
    <property type="entry name" value="SPERMIDINE_PUTRESCINE-BINDING PERIPLASMIC PROTEIN"/>
    <property type="match status" value="1"/>
</dbReference>
<evidence type="ECO:0000256" key="4">
    <source>
        <dbReference type="ARBA" id="ARBA00022764"/>
    </source>
</evidence>
<comment type="subcellular location">
    <subcellularLocation>
        <location evidence="1">Periplasm</location>
    </subcellularLocation>
</comment>
<dbReference type="RefSeq" id="WP_382423640.1">
    <property type="nucleotide sequence ID" value="NZ_JBHSCW010000011.1"/>
</dbReference>
<sequence length="383" mass="42509">MKKQIATTGQRPGFTRRQVMKSAAAGAAVLAAPAIISPRALSSSGEVRVYCWAGYFSDDMLADFTDKTGIEVTRVEFGSNEEQMNQVRANQASGFDLIMPTIDRVPQYVEEGLLSPLNTNNIDFDQVIAGNLNGADEGGGMVGGERYVAPTDWGTEALSFNKDEAPLEYGSASYGDLWNPDYSGFVTLRGHSGLVGIGLWLQDEGRLPHSMRECFADEEKMAANYDIILEEAIKNKGSIAQFWNNENEAQGAFRTNGCVIGQTWDSTGARLWDEGMPIRYLAPKEGALMWIEGFGMLSGAENIEQAEAFINWYYTPEVGAMYANETKINTTVKGAEEHLDDFNREFFAYAYPEDALDKLWAWPVQDAWFISKRNEYAERFLAA</sequence>
<dbReference type="SUPFAM" id="SSF53850">
    <property type="entry name" value="Periplasmic binding protein-like II"/>
    <property type="match status" value="1"/>
</dbReference>
<dbReference type="PROSITE" id="PS51318">
    <property type="entry name" value="TAT"/>
    <property type="match status" value="1"/>
</dbReference>
<comment type="caution">
    <text evidence="5">The sequence shown here is derived from an EMBL/GenBank/DDBJ whole genome shotgun (WGS) entry which is preliminary data.</text>
</comment>
<dbReference type="Pfam" id="PF13416">
    <property type="entry name" value="SBP_bac_8"/>
    <property type="match status" value="1"/>
</dbReference>
<evidence type="ECO:0000313" key="6">
    <source>
        <dbReference type="Proteomes" id="UP001595799"/>
    </source>
</evidence>
<gene>
    <name evidence="5" type="ORF">ACFOW6_17080</name>
</gene>
<dbReference type="InterPro" id="IPR001188">
    <property type="entry name" value="Sperm_putr-bd"/>
</dbReference>
<dbReference type="Gene3D" id="3.40.190.10">
    <property type="entry name" value="Periplasmic binding protein-like II"/>
    <property type="match status" value="2"/>
</dbReference>
<keyword evidence="6" id="KW-1185">Reference proteome</keyword>
<dbReference type="InterPro" id="IPR006311">
    <property type="entry name" value="TAT_signal"/>
</dbReference>
<evidence type="ECO:0000256" key="2">
    <source>
        <dbReference type="ARBA" id="ARBA00022448"/>
    </source>
</evidence>
<dbReference type="InterPro" id="IPR006059">
    <property type="entry name" value="SBP"/>
</dbReference>
<name>A0ABV8UQT8_9PROT</name>
<evidence type="ECO:0000313" key="5">
    <source>
        <dbReference type="EMBL" id="MFC4353265.1"/>
    </source>
</evidence>
<evidence type="ECO:0000256" key="3">
    <source>
        <dbReference type="ARBA" id="ARBA00022729"/>
    </source>
</evidence>
<dbReference type="PRINTS" id="PR00909">
    <property type="entry name" value="SPERMDNBNDNG"/>
</dbReference>
<keyword evidence="4" id="KW-0574">Periplasm</keyword>
<accession>A0ABV8UQT8</accession>